<feature type="transmembrane region" description="Helical" evidence="8">
    <location>
        <begin position="313"/>
        <end position="339"/>
    </location>
</feature>
<evidence type="ECO:0000256" key="3">
    <source>
        <dbReference type="ARBA" id="ARBA00022448"/>
    </source>
</evidence>
<dbReference type="GO" id="GO:0005283">
    <property type="term" value="F:amino acid:sodium symporter activity"/>
    <property type="evidence" value="ECO:0007669"/>
    <property type="project" value="InterPro"/>
</dbReference>
<keyword evidence="3 8" id="KW-0813">Transport</keyword>
<comment type="subcellular location">
    <subcellularLocation>
        <location evidence="1 8">Cell membrane</location>
        <topology evidence="1 8">Multi-pass membrane protein</topology>
    </subcellularLocation>
</comment>
<dbReference type="InterPro" id="IPR001463">
    <property type="entry name" value="Na/Ala_symport"/>
</dbReference>
<keyword evidence="7 8" id="KW-0472">Membrane</keyword>
<feature type="transmembrane region" description="Helical" evidence="8">
    <location>
        <begin position="52"/>
        <end position="72"/>
    </location>
</feature>
<dbReference type="GO" id="GO:0005886">
    <property type="term" value="C:plasma membrane"/>
    <property type="evidence" value="ECO:0007669"/>
    <property type="project" value="UniProtKB-SubCell"/>
</dbReference>
<dbReference type="AlphaFoldDB" id="A0A917HSI9"/>
<feature type="signal peptide" evidence="9">
    <location>
        <begin position="1"/>
        <end position="19"/>
    </location>
</feature>
<protein>
    <submittedName>
        <fullName evidence="10">Alanine glycine permease</fullName>
    </submittedName>
</protein>
<feature type="transmembrane region" description="Helical" evidence="8">
    <location>
        <begin position="443"/>
        <end position="465"/>
    </location>
</feature>
<evidence type="ECO:0000256" key="4">
    <source>
        <dbReference type="ARBA" id="ARBA00022475"/>
    </source>
</evidence>
<keyword evidence="11" id="KW-1185">Reference proteome</keyword>
<evidence type="ECO:0000313" key="11">
    <source>
        <dbReference type="Proteomes" id="UP000633278"/>
    </source>
</evidence>
<comment type="caution">
    <text evidence="10">The sequence shown here is derived from an EMBL/GenBank/DDBJ whole genome shotgun (WGS) entry which is preliminary data.</text>
</comment>
<evidence type="ECO:0000256" key="1">
    <source>
        <dbReference type="ARBA" id="ARBA00004651"/>
    </source>
</evidence>
<keyword evidence="4 8" id="KW-1003">Cell membrane</keyword>
<dbReference type="PANTHER" id="PTHR30330:SF3">
    <property type="entry name" value="TRANSCRIPTIONAL REGULATOR, LRP FAMILY"/>
    <property type="match status" value="1"/>
</dbReference>
<sequence>MKKKLLSLLLFAVPVFTFAQEKGIDEKINDAFMPVATWWEGFILTTVPIGEYNVPFVVILLVLGATFFTIYFRVPAITRFSTAISTVRGKYVDIEKHGVDKLYNNDEALAVEDIQDTIRDESAHGEVSHFQALATAVSGTVGLGNIAGVAVAIALGGPGATFWMIICGLIGMSTKFVECTLGVKYRDVGPDGTIYGGPMYYLSKGLKERGLSNLGKVLGGLFAVLCVGASFGGGNAFQSNQATVQLVSLFGLEGGSSGFIIGIILAVLVGIVIIGGIKRIAKITEKIVPFMAGIYIVASLIIILSHASYIDDAFTLIIDGAFTPMAGLGGVIGVIIVGFQRAAFSNEAGAGSAAIAHSAVRTKYPASEGVVALLEPFIDTVVICTMTALVIIFFNIDGTNMQSVFQYGAAGDSSSSVLLNSDGSSIGGVDLTSMAFDAVIPGFSYILTIAIVLFAFSTMISWSYYGLQSWKYLFGRGKAADMLYKILFLIFVVVGAAATLDAVIKFSDAMILALVFPNMIGLLLLFPKVREEMKRYIRAITIKKEALEDGHVDVTEHM</sequence>
<reference evidence="10" key="2">
    <citation type="submission" date="2020-09" db="EMBL/GenBank/DDBJ databases">
        <authorList>
            <person name="Sun Q."/>
            <person name="Zhou Y."/>
        </authorList>
    </citation>
    <scope>NUCLEOTIDE SEQUENCE</scope>
    <source>
        <strain evidence="10">CGMCC 1.15763</strain>
    </source>
</reference>
<dbReference type="PRINTS" id="PR00175">
    <property type="entry name" value="NAALASMPORT"/>
</dbReference>
<evidence type="ECO:0000313" key="10">
    <source>
        <dbReference type="EMBL" id="GGG88728.1"/>
    </source>
</evidence>
<feature type="transmembrane region" description="Helical" evidence="8">
    <location>
        <begin position="370"/>
        <end position="394"/>
    </location>
</feature>
<keyword evidence="5 8" id="KW-0812">Transmembrane</keyword>
<comment type="similarity">
    <text evidence="2 8">Belongs to the alanine or glycine:cation symporter (AGCS) (TC 2.A.25) family.</text>
</comment>
<evidence type="ECO:0000256" key="6">
    <source>
        <dbReference type="ARBA" id="ARBA00022989"/>
    </source>
</evidence>
<gene>
    <name evidence="10" type="primary">dagA</name>
    <name evidence="10" type="ORF">GCM10011416_01310</name>
</gene>
<accession>A0A917HSI9</accession>
<evidence type="ECO:0000256" key="7">
    <source>
        <dbReference type="ARBA" id="ARBA00023136"/>
    </source>
</evidence>
<feature type="transmembrane region" description="Helical" evidence="8">
    <location>
        <begin position="287"/>
        <end position="307"/>
    </location>
</feature>
<feature type="transmembrane region" description="Helical" evidence="8">
    <location>
        <begin position="160"/>
        <end position="177"/>
    </location>
</feature>
<feature type="transmembrane region" description="Helical" evidence="8">
    <location>
        <begin position="257"/>
        <end position="275"/>
    </location>
</feature>
<keyword evidence="6 8" id="KW-1133">Transmembrane helix</keyword>
<feature type="transmembrane region" description="Helical" evidence="8">
    <location>
        <begin position="217"/>
        <end position="237"/>
    </location>
</feature>
<feature type="transmembrane region" description="Helical" evidence="8">
    <location>
        <begin position="486"/>
        <end position="504"/>
    </location>
</feature>
<dbReference type="RefSeq" id="WP_188597343.1">
    <property type="nucleotide sequence ID" value="NZ_BMJW01000001.1"/>
</dbReference>
<feature type="chain" id="PRO_5037846606" evidence="9">
    <location>
        <begin position="20"/>
        <end position="558"/>
    </location>
</feature>
<dbReference type="EMBL" id="BMJW01000001">
    <property type="protein sequence ID" value="GGG88728.1"/>
    <property type="molecule type" value="Genomic_DNA"/>
</dbReference>
<evidence type="ECO:0000256" key="8">
    <source>
        <dbReference type="RuleBase" id="RU363064"/>
    </source>
</evidence>
<feature type="transmembrane region" description="Helical" evidence="8">
    <location>
        <begin position="510"/>
        <end position="526"/>
    </location>
</feature>
<reference evidence="10" key="1">
    <citation type="journal article" date="2014" name="Int. J. Syst. Evol. Microbiol.">
        <title>Complete genome sequence of Corynebacterium casei LMG S-19264T (=DSM 44701T), isolated from a smear-ripened cheese.</title>
        <authorList>
            <consortium name="US DOE Joint Genome Institute (JGI-PGF)"/>
            <person name="Walter F."/>
            <person name="Albersmeier A."/>
            <person name="Kalinowski J."/>
            <person name="Ruckert C."/>
        </authorList>
    </citation>
    <scope>NUCLEOTIDE SEQUENCE</scope>
    <source>
        <strain evidence="10">CGMCC 1.15763</strain>
    </source>
</reference>
<evidence type="ECO:0000256" key="9">
    <source>
        <dbReference type="SAM" id="SignalP"/>
    </source>
</evidence>
<feature type="transmembrane region" description="Helical" evidence="8">
    <location>
        <begin position="132"/>
        <end position="154"/>
    </location>
</feature>
<evidence type="ECO:0000256" key="5">
    <source>
        <dbReference type="ARBA" id="ARBA00022692"/>
    </source>
</evidence>
<dbReference type="PANTHER" id="PTHR30330">
    <property type="entry name" value="AGSS FAMILY TRANSPORTER, SODIUM-ALANINE"/>
    <property type="match status" value="1"/>
</dbReference>
<organism evidence="10 11">
    <name type="scientific">Polaribacter pacificus</name>
    <dbReference type="NCBI Taxonomy" id="1775173"/>
    <lineage>
        <taxon>Bacteria</taxon>
        <taxon>Pseudomonadati</taxon>
        <taxon>Bacteroidota</taxon>
        <taxon>Flavobacteriia</taxon>
        <taxon>Flavobacteriales</taxon>
        <taxon>Flavobacteriaceae</taxon>
    </lineage>
</organism>
<keyword evidence="9" id="KW-0732">Signal</keyword>
<keyword evidence="8" id="KW-0769">Symport</keyword>
<proteinExistence type="inferred from homology"/>
<dbReference type="Pfam" id="PF01235">
    <property type="entry name" value="Na_Ala_symp"/>
    <property type="match status" value="1"/>
</dbReference>
<dbReference type="Proteomes" id="UP000633278">
    <property type="component" value="Unassembled WGS sequence"/>
</dbReference>
<evidence type="ECO:0000256" key="2">
    <source>
        <dbReference type="ARBA" id="ARBA00009261"/>
    </source>
</evidence>
<name>A0A917HSI9_9FLAO</name>
<dbReference type="Gene3D" id="1.20.1740.10">
    <property type="entry name" value="Amino acid/polyamine transporter I"/>
    <property type="match status" value="1"/>
</dbReference>
<dbReference type="NCBIfam" id="TIGR00835">
    <property type="entry name" value="agcS"/>
    <property type="match status" value="1"/>
</dbReference>